<dbReference type="OMA" id="LFWESHD"/>
<dbReference type="OrthoDB" id="2122875at2759"/>
<dbReference type="InterPro" id="IPR002569">
    <property type="entry name" value="Met_Sox_Rdtase_MsrA_dom"/>
</dbReference>
<evidence type="ECO:0000313" key="7">
    <source>
        <dbReference type="Proteomes" id="UP000070544"/>
    </source>
</evidence>
<dbReference type="PANTHER" id="PTHR43774:SF1">
    <property type="entry name" value="PEPTIDE METHIONINE SULFOXIDE REDUCTASE MSRA 2"/>
    <property type="match status" value="1"/>
</dbReference>
<dbReference type="Gene3D" id="3.30.1060.10">
    <property type="entry name" value="Peptide methionine sulphoxide reductase MsrA"/>
    <property type="match status" value="1"/>
</dbReference>
<evidence type="ECO:0000256" key="2">
    <source>
        <dbReference type="ARBA" id="ARBA00012502"/>
    </source>
</evidence>
<name>A0A139ABU9_GONPJ</name>
<dbReference type="Pfam" id="PF01625">
    <property type="entry name" value="PMSR"/>
    <property type="match status" value="1"/>
</dbReference>
<protein>
    <recommendedName>
        <fullName evidence="2">peptide-methionine (S)-S-oxide reductase</fullName>
        <ecNumber evidence="2">1.8.4.11</ecNumber>
    </recommendedName>
    <alternativeName>
        <fullName evidence="4">Peptide-methionine (S)-S-oxide reductase</fullName>
    </alternativeName>
</protein>
<gene>
    <name evidence="6" type="ORF">M427DRAFT_57902</name>
</gene>
<evidence type="ECO:0000256" key="1">
    <source>
        <dbReference type="ARBA" id="ARBA00005591"/>
    </source>
</evidence>
<dbReference type="PANTHER" id="PTHR43774">
    <property type="entry name" value="PEPTIDE METHIONINE SULFOXIDE REDUCTASE"/>
    <property type="match status" value="1"/>
</dbReference>
<dbReference type="NCBIfam" id="TIGR00401">
    <property type="entry name" value="msrA"/>
    <property type="match status" value="1"/>
</dbReference>
<dbReference type="STRING" id="1344416.A0A139ABU9"/>
<dbReference type="GO" id="GO:0110052">
    <property type="term" value="P:toxic metabolite repair"/>
    <property type="evidence" value="ECO:0007669"/>
    <property type="project" value="EnsemblFungi"/>
</dbReference>
<reference evidence="6 7" key="1">
    <citation type="journal article" date="2015" name="Genome Biol. Evol.">
        <title>Phylogenomic analyses indicate that early fungi evolved digesting cell walls of algal ancestors of land plants.</title>
        <authorList>
            <person name="Chang Y."/>
            <person name="Wang S."/>
            <person name="Sekimoto S."/>
            <person name="Aerts A.L."/>
            <person name="Choi C."/>
            <person name="Clum A."/>
            <person name="LaButti K.M."/>
            <person name="Lindquist E.A."/>
            <person name="Yee Ngan C."/>
            <person name="Ohm R.A."/>
            <person name="Salamov A.A."/>
            <person name="Grigoriev I.V."/>
            <person name="Spatafora J.W."/>
            <person name="Berbee M.L."/>
        </authorList>
    </citation>
    <scope>NUCLEOTIDE SEQUENCE [LARGE SCALE GENOMIC DNA]</scope>
    <source>
        <strain evidence="6 7">JEL478</strain>
    </source>
</reference>
<evidence type="ECO:0000259" key="5">
    <source>
        <dbReference type="Pfam" id="PF01625"/>
    </source>
</evidence>
<accession>A0A139ABU9</accession>
<comment type="similarity">
    <text evidence="1">Belongs to the MsrA Met sulfoxide reductase family.</text>
</comment>
<dbReference type="AlphaFoldDB" id="A0A139ABU9"/>
<dbReference type="GO" id="GO:0008113">
    <property type="term" value="F:peptide-methionine (S)-S-oxide reductase activity"/>
    <property type="evidence" value="ECO:0007669"/>
    <property type="project" value="UniProtKB-EC"/>
</dbReference>
<organism evidence="6 7">
    <name type="scientific">Gonapodya prolifera (strain JEL478)</name>
    <name type="common">Monoblepharis prolifera</name>
    <dbReference type="NCBI Taxonomy" id="1344416"/>
    <lineage>
        <taxon>Eukaryota</taxon>
        <taxon>Fungi</taxon>
        <taxon>Fungi incertae sedis</taxon>
        <taxon>Chytridiomycota</taxon>
        <taxon>Chytridiomycota incertae sedis</taxon>
        <taxon>Monoblepharidomycetes</taxon>
        <taxon>Monoblepharidales</taxon>
        <taxon>Gonapodyaceae</taxon>
        <taxon>Gonapodya</taxon>
    </lineage>
</organism>
<keyword evidence="3" id="KW-0560">Oxidoreductase</keyword>
<feature type="domain" description="Peptide methionine sulphoxide reductase MsrA" evidence="5">
    <location>
        <begin position="9"/>
        <end position="161"/>
    </location>
</feature>
<dbReference type="GO" id="GO:0005737">
    <property type="term" value="C:cytoplasm"/>
    <property type="evidence" value="ECO:0007669"/>
    <property type="project" value="EnsemblFungi"/>
</dbReference>
<dbReference type="SUPFAM" id="SSF55068">
    <property type="entry name" value="Peptide methionine sulfoxide reductase"/>
    <property type="match status" value="1"/>
</dbReference>
<dbReference type="EMBL" id="KQ965771">
    <property type="protein sequence ID" value="KXS14129.1"/>
    <property type="molecule type" value="Genomic_DNA"/>
</dbReference>
<dbReference type="InterPro" id="IPR036509">
    <property type="entry name" value="Met_Sox_Rdtase_MsrA_sf"/>
</dbReference>
<keyword evidence="7" id="KW-1185">Reference proteome</keyword>
<evidence type="ECO:0000256" key="3">
    <source>
        <dbReference type="ARBA" id="ARBA00023002"/>
    </source>
</evidence>
<dbReference type="HAMAP" id="MF_01401">
    <property type="entry name" value="MsrA"/>
    <property type="match status" value="1"/>
</dbReference>
<sequence>MAANGQLAKATFGAGCFWGTEKFFKKEFGDGIVNAVVGYTGGHSQNPTYKQVCTGTTGHAEALEIEYRPEKVKYEDLVRFFFKFHDPTTLNRQGNDVGTQYRSAIFYYNPEQLEIAKAVTAEMQPLWKRPITTSFEPAGVFWLAEDYHQKYLEKNPAGYCNHYVRPLSK</sequence>
<dbReference type="SMR" id="A0A139ABU9"/>
<proteinExistence type="inferred from homology"/>
<evidence type="ECO:0000313" key="6">
    <source>
        <dbReference type="EMBL" id="KXS14129.1"/>
    </source>
</evidence>
<dbReference type="EC" id="1.8.4.11" evidence="2"/>
<dbReference type="GO" id="GO:0034599">
    <property type="term" value="P:cellular response to oxidative stress"/>
    <property type="evidence" value="ECO:0007669"/>
    <property type="project" value="EnsemblFungi"/>
</dbReference>
<evidence type="ECO:0000256" key="4">
    <source>
        <dbReference type="ARBA" id="ARBA00030643"/>
    </source>
</evidence>
<dbReference type="GO" id="GO:0033744">
    <property type="term" value="F:L-methionine:thioredoxin-disulfide S-oxidoreductase activity"/>
    <property type="evidence" value="ECO:0007669"/>
    <property type="project" value="EnsemblFungi"/>
</dbReference>
<dbReference type="Proteomes" id="UP000070544">
    <property type="component" value="Unassembled WGS sequence"/>
</dbReference>